<dbReference type="PANTHER" id="PTHR30153">
    <property type="entry name" value="REPLICATIVE DNA HELICASE DNAB"/>
    <property type="match status" value="1"/>
</dbReference>
<dbReference type="FunFam" id="1.10.860.10:FF:000001">
    <property type="entry name" value="Replicative DNA helicase"/>
    <property type="match status" value="1"/>
</dbReference>
<feature type="compositionally biased region" description="Polar residues" evidence="14">
    <location>
        <begin position="1"/>
        <end position="13"/>
    </location>
</feature>
<dbReference type="GO" id="GO:0006269">
    <property type="term" value="P:DNA replication, synthesis of primer"/>
    <property type="evidence" value="ECO:0007669"/>
    <property type="project" value="UniProtKB-UniRule"/>
</dbReference>
<evidence type="ECO:0000256" key="9">
    <source>
        <dbReference type="ARBA" id="ARBA00023235"/>
    </source>
</evidence>
<evidence type="ECO:0000256" key="11">
    <source>
        <dbReference type="ARBA" id="ARBA00048954"/>
    </source>
</evidence>
<evidence type="ECO:0000313" key="16">
    <source>
        <dbReference type="EMBL" id="MUM76834.1"/>
    </source>
</evidence>
<evidence type="ECO:0000256" key="6">
    <source>
        <dbReference type="ARBA" id="ARBA00022806"/>
    </source>
</evidence>
<keyword evidence="2 13" id="KW-0639">Primosome</keyword>
<keyword evidence="8 13" id="KW-0238">DNA-binding</keyword>
<dbReference type="GO" id="GO:0042802">
    <property type="term" value="F:identical protein binding"/>
    <property type="evidence" value="ECO:0007669"/>
    <property type="project" value="UniProtKB-ARBA"/>
</dbReference>
<sequence length="481" mass="53937">MPSPKTSKQQRPKSGQHDTHSEEALSRASSDLLRKLPPQNLEAEQAVIGGVFQSNTMFHELVDIIDADDFYSPAHRTIFQSFIELYNRQKPIDLVTVKDQLESSGHLDTVGGPVYLFELADSVFSAANALHHAKIVRDKAILRRLIDASSSIITDCYEAGDVDELLGESEKRIFHIAQAKANANQIDSKRLLDRVFEDLTRKYENKSAITGIATHYHTFDAMTAGLQKSDLIIMAGRPSMGKTAFALNVALRAAARSETPTVIFSLEMSMEQLMTRLLAVQAKVGLQNLRTGYLDDQDWQKLYAAADILSQAPIFIDDTPALSTLELQARCRRLKAEHNLGLVIVDYLQLMRASNRTDSREQEISEISRSMKALAKELNLPVIALSQLNRKVEERTDKRPMMADLRESGAIEQDADIIVFLYRDAAYNKSEDNPLKNHAEIIIAKQRNGPVGKCELFFQKEFTLFENMDATPYPSELPEGI</sequence>
<evidence type="ECO:0000256" key="1">
    <source>
        <dbReference type="ARBA" id="ARBA00008428"/>
    </source>
</evidence>
<protein>
    <recommendedName>
        <fullName evidence="12 13">Replicative DNA helicase</fullName>
        <ecNumber evidence="12 13">5.6.2.3</ecNumber>
    </recommendedName>
</protein>
<dbReference type="InterPro" id="IPR036185">
    <property type="entry name" value="DNA_heli_DnaB-like_N_sf"/>
</dbReference>
<dbReference type="InterPro" id="IPR016136">
    <property type="entry name" value="DNA_helicase_N/primase_C"/>
</dbReference>
<keyword evidence="9" id="KW-0413">Isomerase</keyword>
<dbReference type="Proteomes" id="UP000461162">
    <property type="component" value="Unassembled WGS sequence"/>
</dbReference>
<dbReference type="Pfam" id="PF00772">
    <property type="entry name" value="DnaB"/>
    <property type="match status" value="1"/>
</dbReference>
<dbReference type="GO" id="GO:0003677">
    <property type="term" value="F:DNA binding"/>
    <property type="evidence" value="ECO:0007669"/>
    <property type="project" value="UniProtKB-UniRule"/>
</dbReference>
<feature type="domain" description="SF4 helicase" evidence="15">
    <location>
        <begin position="205"/>
        <end position="472"/>
    </location>
</feature>
<dbReference type="AlphaFoldDB" id="A0A7K1KL72"/>
<comment type="function">
    <text evidence="10 13">The main replicative DNA helicase, it participates in initiation and elongation during chromosome replication. Travels ahead of the DNA replisome, separating dsDNA into templates for DNA synthesis. A processive ATP-dependent 5'-3' DNA helicase it has DNA-dependent ATPase activity.</text>
</comment>
<keyword evidence="3 13" id="KW-0235">DNA replication</keyword>
<feature type="region of interest" description="Disordered" evidence="14">
    <location>
        <begin position="1"/>
        <end position="28"/>
    </location>
</feature>
<dbReference type="SUPFAM" id="SSF52540">
    <property type="entry name" value="P-loop containing nucleoside triphosphate hydrolases"/>
    <property type="match status" value="1"/>
</dbReference>
<keyword evidence="6 13" id="KW-0347">Helicase</keyword>
<comment type="caution">
    <text evidence="16">The sequence shown here is derived from an EMBL/GenBank/DDBJ whole genome shotgun (WGS) entry which is preliminary data.</text>
</comment>
<comment type="catalytic activity">
    <reaction evidence="11 13">
        <text>ATP + H2O = ADP + phosphate + H(+)</text>
        <dbReference type="Rhea" id="RHEA:13065"/>
        <dbReference type="ChEBI" id="CHEBI:15377"/>
        <dbReference type="ChEBI" id="CHEBI:15378"/>
        <dbReference type="ChEBI" id="CHEBI:30616"/>
        <dbReference type="ChEBI" id="CHEBI:43474"/>
        <dbReference type="ChEBI" id="CHEBI:456216"/>
        <dbReference type="EC" id="5.6.2.3"/>
    </reaction>
</comment>
<dbReference type="NCBIfam" id="NF004384">
    <property type="entry name" value="PRK05748.1"/>
    <property type="match status" value="1"/>
</dbReference>
<dbReference type="GO" id="GO:0005524">
    <property type="term" value="F:ATP binding"/>
    <property type="evidence" value="ECO:0007669"/>
    <property type="project" value="UniProtKB-UniRule"/>
</dbReference>
<dbReference type="Gene3D" id="1.10.860.10">
    <property type="entry name" value="DNAb Helicase, Chain A"/>
    <property type="match status" value="1"/>
</dbReference>
<dbReference type="FunFam" id="3.40.50.300:FF:000076">
    <property type="entry name" value="Replicative DNA helicase"/>
    <property type="match status" value="1"/>
</dbReference>
<dbReference type="InterPro" id="IPR007693">
    <property type="entry name" value="DNA_helicase_DnaB-like_N"/>
</dbReference>
<evidence type="ECO:0000256" key="10">
    <source>
        <dbReference type="ARBA" id="ARBA00044932"/>
    </source>
</evidence>
<accession>A0A7K1KL72</accession>
<dbReference type="RefSeq" id="WP_155932486.1">
    <property type="nucleotide sequence ID" value="NZ_WODC01000002.1"/>
</dbReference>
<proteinExistence type="inferred from homology"/>
<evidence type="ECO:0000256" key="14">
    <source>
        <dbReference type="SAM" id="MobiDB-lite"/>
    </source>
</evidence>
<dbReference type="InterPro" id="IPR007692">
    <property type="entry name" value="DNA_helicase_DnaB"/>
</dbReference>
<dbReference type="GO" id="GO:0005829">
    <property type="term" value="C:cytosol"/>
    <property type="evidence" value="ECO:0007669"/>
    <property type="project" value="TreeGrafter"/>
</dbReference>
<dbReference type="PROSITE" id="PS51199">
    <property type="entry name" value="SF4_HELICASE"/>
    <property type="match status" value="1"/>
</dbReference>
<dbReference type="PANTHER" id="PTHR30153:SF2">
    <property type="entry name" value="REPLICATIVE DNA HELICASE"/>
    <property type="match status" value="1"/>
</dbReference>
<dbReference type="GO" id="GO:1990077">
    <property type="term" value="C:primosome complex"/>
    <property type="evidence" value="ECO:0007669"/>
    <property type="project" value="UniProtKB-UniRule"/>
</dbReference>
<evidence type="ECO:0000256" key="4">
    <source>
        <dbReference type="ARBA" id="ARBA00022741"/>
    </source>
</evidence>
<evidence type="ECO:0000259" key="15">
    <source>
        <dbReference type="PROSITE" id="PS51199"/>
    </source>
</evidence>
<keyword evidence="7 13" id="KW-0067">ATP-binding</keyword>
<organism evidence="16 17">
    <name type="scientific">Pseudodesulfovibrio alkaliphilus</name>
    <dbReference type="NCBI Taxonomy" id="2661613"/>
    <lineage>
        <taxon>Bacteria</taxon>
        <taxon>Pseudomonadati</taxon>
        <taxon>Thermodesulfobacteriota</taxon>
        <taxon>Desulfovibrionia</taxon>
        <taxon>Desulfovibrionales</taxon>
        <taxon>Desulfovibrionaceae</taxon>
    </lineage>
</organism>
<gene>
    <name evidence="16" type="primary">dnaB</name>
    <name evidence="16" type="ORF">GKC30_04210</name>
</gene>
<dbReference type="InterPro" id="IPR007694">
    <property type="entry name" value="DNA_helicase_DnaB-like_C"/>
</dbReference>
<dbReference type="Gene3D" id="3.40.50.300">
    <property type="entry name" value="P-loop containing nucleotide triphosphate hydrolases"/>
    <property type="match status" value="1"/>
</dbReference>
<dbReference type="GO" id="GO:0016787">
    <property type="term" value="F:hydrolase activity"/>
    <property type="evidence" value="ECO:0007669"/>
    <property type="project" value="UniProtKB-KW"/>
</dbReference>
<feature type="compositionally biased region" description="Basic and acidic residues" evidence="14">
    <location>
        <begin position="15"/>
        <end position="25"/>
    </location>
</feature>
<evidence type="ECO:0000256" key="8">
    <source>
        <dbReference type="ARBA" id="ARBA00023125"/>
    </source>
</evidence>
<evidence type="ECO:0000256" key="13">
    <source>
        <dbReference type="RuleBase" id="RU362085"/>
    </source>
</evidence>
<dbReference type="EMBL" id="WODC01000002">
    <property type="protein sequence ID" value="MUM76834.1"/>
    <property type="molecule type" value="Genomic_DNA"/>
</dbReference>
<reference evidence="16 17" key="1">
    <citation type="submission" date="2019-11" db="EMBL/GenBank/DDBJ databases">
        <title>Pseudodesulfovibrio alkaliphilus, sp. nov., an alkaliphilic sulfate-reducing bacteria from mud volcano of Taman peninsula, Russia.</title>
        <authorList>
            <person name="Frolova A."/>
            <person name="Merkel A.Y."/>
            <person name="Slobodkin A.I."/>
        </authorList>
    </citation>
    <scope>NUCLEOTIDE SEQUENCE [LARGE SCALE GENOMIC DNA]</scope>
    <source>
        <strain evidence="16 17">F-1</strain>
    </source>
</reference>
<evidence type="ECO:0000256" key="3">
    <source>
        <dbReference type="ARBA" id="ARBA00022705"/>
    </source>
</evidence>
<evidence type="ECO:0000256" key="2">
    <source>
        <dbReference type="ARBA" id="ARBA00022515"/>
    </source>
</evidence>
<dbReference type="CDD" id="cd00984">
    <property type="entry name" value="DnaB_C"/>
    <property type="match status" value="1"/>
</dbReference>
<dbReference type="Pfam" id="PF03796">
    <property type="entry name" value="DnaB_C"/>
    <property type="match status" value="1"/>
</dbReference>
<dbReference type="InterPro" id="IPR027417">
    <property type="entry name" value="P-loop_NTPase"/>
</dbReference>
<keyword evidence="5 13" id="KW-0378">Hydrolase</keyword>
<keyword evidence="17" id="KW-1185">Reference proteome</keyword>
<keyword evidence="4 13" id="KW-0547">Nucleotide-binding</keyword>
<dbReference type="EC" id="5.6.2.3" evidence="12 13"/>
<evidence type="ECO:0000256" key="5">
    <source>
        <dbReference type="ARBA" id="ARBA00022801"/>
    </source>
</evidence>
<evidence type="ECO:0000256" key="7">
    <source>
        <dbReference type="ARBA" id="ARBA00022840"/>
    </source>
</evidence>
<evidence type="ECO:0000313" key="17">
    <source>
        <dbReference type="Proteomes" id="UP000461162"/>
    </source>
</evidence>
<evidence type="ECO:0000256" key="12">
    <source>
        <dbReference type="NCBIfam" id="TIGR00665"/>
    </source>
</evidence>
<name>A0A7K1KL72_9BACT</name>
<dbReference type="SUPFAM" id="SSF48024">
    <property type="entry name" value="N-terminal domain of DnaB helicase"/>
    <property type="match status" value="1"/>
</dbReference>
<dbReference type="GO" id="GO:0043139">
    <property type="term" value="F:5'-3' DNA helicase activity"/>
    <property type="evidence" value="ECO:0007669"/>
    <property type="project" value="UniProtKB-EC"/>
</dbReference>
<dbReference type="NCBIfam" id="TIGR00665">
    <property type="entry name" value="DnaB"/>
    <property type="match status" value="1"/>
</dbReference>
<comment type="similarity">
    <text evidence="1 13">Belongs to the helicase family. DnaB subfamily.</text>
</comment>